<sequence>MQQPLIWLVEDEQGIADTLIYMLQQEGFSVEAFERGFPVLEKSRQQCPDAIILDVGLPDISGFELCRRLLERHPALPILFLTARSDEVDRLLGLEIGADDYVAKPFSPREVCARVRTLLRRVQKFSTPSLTTRCGDFELNELAAQITWFGMPLNLTRYEFLLLKTLLMSPGRIYSRQQLMDLVWADAQDTFDRTVDTHIKTLRAKLRAINPELSPINTHRGMGYSLRSV</sequence>
<dbReference type="Proteomes" id="UP000215827">
    <property type="component" value="Unassembled WGS sequence"/>
</dbReference>
<dbReference type="CDD" id="cd00383">
    <property type="entry name" value="trans_reg_C"/>
    <property type="match status" value="1"/>
</dbReference>
<evidence type="ECO:0000256" key="4">
    <source>
        <dbReference type="ARBA" id="ARBA00023012"/>
    </source>
</evidence>
<dbReference type="Gene3D" id="6.10.250.690">
    <property type="match status" value="1"/>
</dbReference>
<evidence type="ECO:0000313" key="21">
    <source>
        <dbReference type="Proteomes" id="UP000215827"/>
    </source>
</evidence>
<dbReference type="PANTHER" id="PTHR48111:SF6">
    <property type="entry name" value="TRANSCRIPTIONAL REGULATORY PROTEIN CREB"/>
    <property type="match status" value="1"/>
</dbReference>
<dbReference type="Proteomes" id="UP000263627">
    <property type="component" value="Chromosome"/>
</dbReference>
<reference evidence="17" key="4">
    <citation type="submission" date="2021-07" db="EMBL/GenBank/DDBJ databases">
        <authorList>
            <consortium name="NCBI Pathogen Detection Project"/>
        </authorList>
    </citation>
    <scope>NUCLEOTIDE SEQUENCE</scope>
    <source>
        <strain evidence="17">91871</strain>
    </source>
</reference>
<dbReference type="Proteomes" id="UP001164536">
    <property type="component" value="Chromosome"/>
</dbReference>
<dbReference type="SMART" id="SM00862">
    <property type="entry name" value="Trans_reg_C"/>
    <property type="match status" value="1"/>
</dbReference>
<dbReference type="GO" id="GO:0005829">
    <property type="term" value="C:cytosol"/>
    <property type="evidence" value="ECO:0007669"/>
    <property type="project" value="TreeGrafter"/>
</dbReference>
<reference evidence="12 22" key="3">
    <citation type="submission" date="2018-09" db="EMBL/GenBank/DDBJ databases">
        <title>Whole genome sequencing of Citrobacter freundii AR_0116.</title>
        <authorList>
            <person name="Conlan S."/>
            <person name="Thomas P.J."/>
            <person name="Mullikin J."/>
            <person name="Frank K.M."/>
            <person name="Segre J.A."/>
        </authorList>
    </citation>
    <scope>NUCLEOTIDE SEQUENCE [LARGE SCALE GENOMIC DNA]</scope>
    <source>
        <strain evidence="12 22">AR_0116</strain>
    </source>
</reference>
<dbReference type="GO" id="GO:0000156">
    <property type="term" value="F:phosphorelay response regulator activity"/>
    <property type="evidence" value="ECO:0007669"/>
    <property type="project" value="TreeGrafter"/>
</dbReference>
<evidence type="ECO:0000313" key="20">
    <source>
        <dbReference type="EMBL" id="WAZ56697.1"/>
    </source>
</evidence>
<evidence type="ECO:0000313" key="13">
    <source>
        <dbReference type="EMBL" id="CAH6614377.1"/>
    </source>
</evidence>
<dbReference type="Pfam" id="PF00072">
    <property type="entry name" value="Response_reg"/>
    <property type="match status" value="1"/>
</dbReference>
<dbReference type="STRING" id="1333848.CFNIH1_09705"/>
<dbReference type="GO" id="GO:0000987">
    <property type="term" value="F:cis-regulatory region sequence-specific DNA binding"/>
    <property type="evidence" value="ECO:0007669"/>
    <property type="project" value="UniProtKB-ARBA"/>
</dbReference>
<reference evidence="15" key="7">
    <citation type="submission" date="2023-05" db="EMBL/GenBank/DDBJ databases">
        <authorList>
            <consortium name="Clinical and Environmental Microbiology Branch: Whole genome sequencing antimicrobial resistance pathogens in the healthcare setting"/>
        </authorList>
    </citation>
    <scope>NUCLEOTIDE SEQUENCE</scope>
    <source>
        <strain evidence="14">2021DK-00049</strain>
        <strain evidence="16">2023GN-00102</strain>
        <strain evidence="15">2023GN-00287</strain>
    </source>
</reference>
<dbReference type="Gene3D" id="1.10.10.10">
    <property type="entry name" value="Winged helix-like DNA-binding domain superfamily/Winged helix DNA-binding domain"/>
    <property type="match status" value="1"/>
</dbReference>
<evidence type="ECO:0000313" key="14">
    <source>
        <dbReference type="EMBL" id="EHT9939642.1"/>
    </source>
</evidence>
<dbReference type="EMBL" id="DAESCB010000003">
    <property type="protein sequence ID" value="HBH7041377.1"/>
    <property type="molecule type" value="Genomic_DNA"/>
</dbReference>
<evidence type="ECO:0000256" key="8">
    <source>
        <dbReference type="PROSITE-ProRule" id="PRU00169"/>
    </source>
</evidence>
<keyword evidence="24" id="KW-1185">Reference proteome</keyword>
<dbReference type="SUPFAM" id="SSF46894">
    <property type="entry name" value="C-terminal effector domain of the bipartite response regulators"/>
    <property type="match status" value="1"/>
</dbReference>
<feature type="modified residue" description="4-aspartylphosphate" evidence="8">
    <location>
        <position position="54"/>
    </location>
</feature>
<evidence type="ECO:0000256" key="7">
    <source>
        <dbReference type="ARBA" id="ARBA00023163"/>
    </source>
</evidence>
<evidence type="ECO:0000313" key="12">
    <source>
        <dbReference type="EMBL" id="AXZ46622.1"/>
    </source>
</evidence>
<evidence type="ECO:0000313" key="19">
    <source>
        <dbReference type="EMBL" id="OYR06227.1"/>
    </source>
</evidence>
<keyword evidence="3 8" id="KW-0597">Phosphoprotein</keyword>
<dbReference type="Proteomes" id="UP001278087">
    <property type="component" value="Unassembled WGS sequence"/>
</dbReference>
<dbReference type="Proteomes" id="UP000789647">
    <property type="component" value="Chromosome"/>
</dbReference>
<accession>A0A0D7LQ13</accession>
<keyword evidence="7" id="KW-0804">Transcription</keyword>
<keyword evidence="6 9" id="KW-0238">DNA-binding</keyword>
<dbReference type="InterPro" id="IPR016032">
    <property type="entry name" value="Sig_transdc_resp-reg_C-effctor"/>
</dbReference>
<evidence type="ECO:0000256" key="2">
    <source>
        <dbReference type="ARBA" id="ARBA00022490"/>
    </source>
</evidence>
<dbReference type="SMART" id="SM00448">
    <property type="entry name" value="REC"/>
    <property type="match status" value="1"/>
</dbReference>
<evidence type="ECO:0000259" key="10">
    <source>
        <dbReference type="PROSITE" id="PS50110"/>
    </source>
</evidence>
<dbReference type="FunFam" id="1.10.10.10:FF:000254">
    <property type="entry name" value="Two-component system response regulator CreB"/>
    <property type="match status" value="1"/>
</dbReference>
<evidence type="ECO:0000256" key="5">
    <source>
        <dbReference type="ARBA" id="ARBA00023015"/>
    </source>
</evidence>
<reference evidence="17" key="2">
    <citation type="journal article" date="2018" name="Genome Biol.">
        <title>SKESA: strategic k-mer extension for scrupulous assemblies.</title>
        <authorList>
            <person name="Souvorov A."/>
            <person name="Agarwala R."/>
            <person name="Lipman D.J."/>
        </authorList>
    </citation>
    <scope>NUCLEOTIDE SEQUENCE</scope>
    <source>
        <strain evidence="17">91871</strain>
    </source>
</reference>
<reference evidence="13" key="5">
    <citation type="submission" date="2022-05" db="EMBL/GenBank/DDBJ databases">
        <authorList>
            <person name="Alioto T."/>
            <person name="Alioto T."/>
            <person name="Gomez Garrido J."/>
        </authorList>
    </citation>
    <scope>NUCLEOTIDE SEQUENCE</scope>
    <source>
        <strain evidence="13">112</strain>
    </source>
</reference>
<dbReference type="EMBL" id="CP032184">
    <property type="protein sequence ID" value="AXZ46622.1"/>
    <property type="molecule type" value="Genomic_DNA"/>
</dbReference>
<dbReference type="AlphaFoldDB" id="A0A0D7LQ13"/>
<dbReference type="PROSITE" id="PS51755">
    <property type="entry name" value="OMPR_PHOB"/>
    <property type="match status" value="1"/>
</dbReference>
<dbReference type="Pfam" id="PF00486">
    <property type="entry name" value="Trans_reg_C"/>
    <property type="match status" value="1"/>
</dbReference>
<evidence type="ECO:0000313" key="24">
    <source>
        <dbReference type="Proteomes" id="UP001164536"/>
    </source>
</evidence>
<feature type="domain" description="OmpR/PhoB-type" evidence="11">
    <location>
        <begin position="129"/>
        <end position="228"/>
    </location>
</feature>
<dbReference type="EMBL" id="ABKLER030000004">
    <property type="protein sequence ID" value="EMN4143882.1"/>
    <property type="molecule type" value="Genomic_DNA"/>
</dbReference>
<evidence type="ECO:0000313" key="23">
    <source>
        <dbReference type="Proteomes" id="UP000885148"/>
    </source>
</evidence>
<dbReference type="Gene3D" id="3.40.50.2300">
    <property type="match status" value="1"/>
</dbReference>
<evidence type="ECO:0000259" key="11">
    <source>
        <dbReference type="PROSITE" id="PS51755"/>
    </source>
</evidence>
<evidence type="ECO:0000256" key="6">
    <source>
        <dbReference type="ARBA" id="ARBA00023125"/>
    </source>
</evidence>
<keyword evidence="4" id="KW-0902">Two-component regulatory system</keyword>
<dbReference type="Proteomes" id="UP000885148">
    <property type="component" value="Unassembled WGS sequence"/>
</dbReference>
<dbReference type="InterPro" id="IPR039420">
    <property type="entry name" value="WalR-like"/>
</dbReference>
<evidence type="ECO:0000256" key="9">
    <source>
        <dbReference type="PROSITE-ProRule" id="PRU01091"/>
    </source>
</evidence>
<dbReference type="EMBL" id="OW995941">
    <property type="protein sequence ID" value="CAH6614377.1"/>
    <property type="molecule type" value="Genomic_DNA"/>
</dbReference>
<evidence type="ECO:0000313" key="16">
    <source>
        <dbReference type="EMBL" id="EMN4143882.1"/>
    </source>
</evidence>
<dbReference type="InterPro" id="IPR011006">
    <property type="entry name" value="CheY-like_superfamily"/>
</dbReference>
<dbReference type="OrthoDB" id="9802426at2"/>
<evidence type="ECO:0000313" key="18">
    <source>
        <dbReference type="EMBL" id="MDW2757511.1"/>
    </source>
</evidence>
<dbReference type="NCBIfam" id="NF008296">
    <property type="entry name" value="PRK11083.1"/>
    <property type="match status" value="1"/>
</dbReference>
<proteinExistence type="predicted"/>
<protein>
    <submittedName>
        <fullName evidence="19">DNA-binding response regulator</fullName>
    </submittedName>
    <submittedName>
        <fullName evidence="13">Transcriptional regulatory protein CreB</fullName>
    </submittedName>
    <submittedName>
        <fullName evidence="17">Two-component system response regulator CreB</fullName>
    </submittedName>
</protein>
<reference evidence="19 21" key="1">
    <citation type="submission" date="2017-04" db="EMBL/GenBank/DDBJ databases">
        <title>Emergence of KPC-2-producing Citrobacter isolates from sediments of a Chinese river.</title>
        <authorList>
            <person name="Zheng B."/>
        </authorList>
    </citation>
    <scope>NUCLEOTIDE SEQUENCE [LARGE SCALE GENOMIC DNA]</scope>
    <source>
        <strain evidence="19 21">C191</strain>
    </source>
</reference>
<dbReference type="EMBL" id="ABBJDF010000014">
    <property type="protein sequence ID" value="EHT9939642.1"/>
    <property type="molecule type" value="Genomic_DNA"/>
</dbReference>
<dbReference type="InterPro" id="IPR001789">
    <property type="entry name" value="Sig_transdc_resp-reg_receiver"/>
</dbReference>
<dbReference type="SUPFAM" id="SSF52172">
    <property type="entry name" value="CheY-like"/>
    <property type="match status" value="1"/>
</dbReference>
<dbReference type="GO" id="GO:0032993">
    <property type="term" value="C:protein-DNA complex"/>
    <property type="evidence" value="ECO:0007669"/>
    <property type="project" value="TreeGrafter"/>
</dbReference>
<comment type="subcellular location">
    <subcellularLocation>
        <location evidence="1">Cytoplasm</location>
    </subcellularLocation>
</comment>
<dbReference type="PANTHER" id="PTHR48111">
    <property type="entry name" value="REGULATOR OF RPOS"/>
    <property type="match status" value="1"/>
</dbReference>
<dbReference type="RefSeq" id="WP_044713001.1">
    <property type="nucleotide sequence ID" value="NZ_BHWY01000007.1"/>
</dbReference>
<name>A0A0D7LQ13_CITFR</name>
<reference evidence="18" key="8">
    <citation type="submission" date="2023-10" db="EMBL/GenBank/DDBJ databases">
        <title>Fecal carriage and genetic characteristics of carbapenem-resistant Enterobacterales among healthy adults from four provinces of China.</title>
        <authorList>
            <person name="Li Y."/>
            <person name="Zhang R."/>
        </authorList>
    </citation>
    <scope>NUCLEOTIDE SEQUENCE</scope>
    <source>
        <strain evidence="18">HN-136</strain>
    </source>
</reference>
<keyword evidence="5" id="KW-0805">Transcription regulation</keyword>
<dbReference type="Proteomes" id="UP001279522">
    <property type="component" value="Unassembled WGS sequence"/>
</dbReference>
<dbReference type="EMBL" id="NEFA01000005">
    <property type="protein sequence ID" value="OYR06227.1"/>
    <property type="molecule type" value="Genomic_DNA"/>
</dbReference>
<evidence type="ECO:0000256" key="1">
    <source>
        <dbReference type="ARBA" id="ARBA00004496"/>
    </source>
</evidence>
<evidence type="ECO:0000256" key="3">
    <source>
        <dbReference type="ARBA" id="ARBA00022553"/>
    </source>
</evidence>
<keyword evidence="2" id="KW-0963">Cytoplasm</keyword>
<evidence type="ECO:0000313" key="22">
    <source>
        <dbReference type="Proteomes" id="UP000263627"/>
    </source>
</evidence>
<evidence type="ECO:0000313" key="17">
    <source>
        <dbReference type="EMBL" id="HBH7041377.1"/>
    </source>
</evidence>
<dbReference type="FunFam" id="3.40.50.2300:FF:000021">
    <property type="entry name" value="Two-component system response regulator KdpE"/>
    <property type="match status" value="1"/>
</dbReference>
<dbReference type="InterPro" id="IPR001867">
    <property type="entry name" value="OmpR/PhoB-type_DNA-bd"/>
</dbReference>
<dbReference type="CDD" id="cd17574">
    <property type="entry name" value="REC_OmpR"/>
    <property type="match status" value="1"/>
</dbReference>
<dbReference type="EMBL" id="JAWPBU010000002">
    <property type="protein sequence ID" value="MDW2757511.1"/>
    <property type="molecule type" value="Genomic_DNA"/>
</dbReference>
<dbReference type="InterPro" id="IPR036388">
    <property type="entry name" value="WH-like_DNA-bd_sf"/>
</dbReference>
<feature type="domain" description="Response regulatory" evidence="10">
    <location>
        <begin position="5"/>
        <end position="119"/>
    </location>
</feature>
<reference evidence="20" key="6">
    <citation type="submission" date="2022-12" db="EMBL/GenBank/DDBJ databases">
        <title>2953647.</title>
        <authorList>
            <person name="Hergert J."/>
            <person name="Casey R."/>
            <person name="Wagner J."/>
            <person name="Young E.L."/>
            <person name="Oakeson K.F."/>
        </authorList>
    </citation>
    <scope>NUCLEOTIDE SEQUENCE</scope>
    <source>
        <strain evidence="20">2953647</strain>
    </source>
</reference>
<organism evidence="17 23">
    <name type="scientific">Citrobacter freundii</name>
    <dbReference type="NCBI Taxonomy" id="546"/>
    <lineage>
        <taxon>Bacteria</taxon>
        <taxon>Pseudomonadati</taxon>
        <taxon>Pseudomonadota</taxon>
        <taxon>Gammaproteobacteria</taxon>
        <taxon>Enterobacterales</taxon>
        <taxon>Enterobacteriaceae</taxon>
        <taxon>Citrobacter</taxon>
        <taxon>Citrobacter freundii complex</taxon>
    </lineage>
</organism>
<gene>
    <name evidence="17" type="primary">creB</name>
    <name evidence="13" type="ORF">AI2935V1_4239</name>
    <name evidence="12" type="ORF">AM363_06485</name>
    <name evidence="19" type="ORF">B9P89_06020</name>
    <name evidence="17" type="ORF">KV121_001412</name>
    <name evidence="14" type="ORF">KY227_002729</name>
    <name evidence="20" type="ORF">O4000_20770</name>
    <name evidence="16" type="ORF">PQQ21_001095</name>
    <name evidence="18" type="ORF">RYZ67_03285</name>
    <name evidence="15" type="ORF">SGX49_000166</name>
</gene>
<dbReference type="EMBL" id="ABOSXX010000001">
    <property type="protein sequence ID" value="ELV3677799.1"/>
    <property type="molecule type" value="Genomic_DNA"/>
</dbReference>
<dbReference type="EMBL" id="CP114564">
    <property type="protein sequence ID" value="WAZ56697.1"/>
    <property type="molecule type" value="Genomic_DNA"/>
</dbReference>
<dbReference type="GO" id="GO:0045893">
    <property type="term" value="P:positive regulation of DNA-templated transcription"/>
    <property type="evidence" value="ECO:0007669"/>
    <property type="project" value="UniProtKB-ARBA"/>
</dbReference>
<dbReference type="GO" id="GO:0042802">
    <property type="term" value="F:identical protein binding"/>
    <property type="evidence" value="ECO:0007669"/>
    <property type="project" value="UniProtKB-ARBA"/>
</dbReference>
<evidence type="ECO:0000313" key="15">
    <source>
        <dbReference type="EMBL" id="ELV3677799.1"/>
    </source>
</evidence>
<feature type="DNA-binding region" description="OmpR/PhoB-type" evidence="9">
    <location>
        <begin position="129"/>
        <end position="228"/>
    </location>
</feature>
<dbReference type="PROSITE" id="PS50110">
    <property type="entry name" value="RESPONSE_REGULATORY"/>
    <property type="match status" value="1"/>
</dbReference>